<dbReference type="PROSITE" id="PS51257">
    <property type="entry name" value="PROKAR_LIPOPROTEIN"/>
    <property type="match status" value="1"/>
</dbReference>
<comment type="similarity">
    <text evidence="2">Belongs to the SusD family.</text>
</comment>
<sequence>MKKLIILFTACIALVSCHDILDRYPLEGPPSATFFSNEDELTLAINGAYESLYWLSNANVPYQMFLEGATDIVYVRGNYANMDVIRIGQATASTAVFQSVWDTFYNNISRCNNILDNMHRAKENVSETFYNRIEAEAKFLRAYNYFYLTSLYGDVPFVEHMLDWKNPLLPKTPVRKIIDAMYADLDSAFKSVPRICSDKQYNRITQGAVMGLKARMALVNNDMDVAAEAAWTVISSGVYSVYDSYEYLFLYDGMNSNEVILQMPFAEGVRTSQIPRHLGARSAPGYSAIVPTQVLVDMYQCVDGERIDRSKLYDPKKPFEKRDPRLAYSILYPGQWHAGIRFETHPDSIKTTKIVNGAYTRIANDEATHAYATFTGYLFRKYYDEQDLPAKVAKSSLNFMIMRYAEVLLTYAEAKIELGEIDDTVIEAINQVRRRKDVMMPPAKITMSVDELRSLVRYERTVELALEGHRLFDIHRWGIAEEVLSGYMLGKRKKANWYDPVIPSFSDAGKPVYPDERIFNSLGYATFDPDKNSLWFIPQNEIDRNPLLQEETEDDDDDW</sequence>
<reference evidence="8 9" key="1">
    <citation type="submission" date="2010-03" db="EMBL/GenBank/DDBJ databases">
        <title>The genome sequence of Alistipes shahii WAL 8301.</title>
        <authorList>
            <consortium name="metaHIT consortium -- http://www.metahit.eu/"/>
            <person name="Pajon A."/>
            <person name="Turner K."/>
            <person name="Parkhill J."/>
        </authorList>
    </citation>
    <scope>NUCLEOTIDE SEQUENCE [LARGE SCALE GENOMIC DNA]</scope>
    <source>
        <strain evidence="8 9">WAL 8301</strain>
    </source>
</reference>
<evidence type="ECO:0000256" key="5">
    <source>
        <dbReference type="ARBA" id="ARBA00023237"/>
    </source>
</evidence>
<dbReference type="InterPro" id="IPR011990">
    <property type="entry name" value="TPR-like_helical_dom_sf"/>
</dbReference>
<keyword evidence="3" id="KW-0732">Signal</keyword>
<feature type="domain" description="RagB/SusD" evidence="6">
    <location>
        <begin position="281"/>
        <end position="549"/>
    </location>
</feature>
<name>D4IIL3_9BACT</name>
<comment type="subcellular location">
    <subcellularLocation>
        <location evidence="1">Cell outer membrane</location>
    </subcellularLocation>
</comment>
<dbReference type="OrthoDB" id="5694214at2"/>
<organism evidence="8 9">
    <name type="scientific">Alistipes shahii WAL 8301</name>
    <dbReference type="NCBI Taxonomy" id="717959"/>
    <lineage>
        <taxon>Bacteria</taxon>
        <taxon>Pseudomonadati</taxon>
        <taxon>Bacteroidota</taxon>
        <taxon>Bacteroidia</taxon>
        <taxon>Bacteroidales</taxon>
        <taxon>Rikenellaceae</taxon>
        <taxon>Alistipes</taxon>
    </lineage>
</organism>
<keyword evidence="5" id="KW-0998">Cell outer membrane</keyword>
<dbReference type="InterPro" id="IPR012944">
    <property type="entry name" value="SusD_RagB_dom"/>
</dbReference>
<dbReference type="GO" id="GO:0009279">
    <property type="term" value="C:cell outer membrane"/>
    <property type="evidence" value="ECO:0007669"/>
    <property type="project" value="UniProtKB-SubCell"/>
</dbReference>
<dbReference type="Pfam" id="PF14322">
    <property type="entry name" value="SusD-like_3"/>
    <property type="match status" value="1"/>
</dbReference>
<dbReference type="RefSeq" id="WP_015545732.1">
    <property type="nucleotide sequence ID" value="NC_021030.1"/>
</dbReference>
<dbReference type="Pfam" id="PF07980">
    <property type="entry name" value="SusD_RagB"/>
    <property type="match status" value="1"/>
</dbReference>
<dbReference type="STRING" id="717959.AL1_00340"/>
<reference evidence="8 9" key="2">
    <citation type="submission" date="2010-03" db="EMBL/GenBank/DDBJ databases">
        <authorList>
            <person name="Pajon A."/>
        </authorList>
    </citation>
    <scope>NUCLEOTIDE SEQUENCE [LARGE SCALE GENOMIC DNA]</scope>
    <source>
        <strain evidence="8 9">WAL 8301</strain>
    </source>
</reference>
<dbReference type="Gene3D" id="1.25.40.390">
    <property type="match status" value="1"/>
</dbReference>
<evidence type="ECO:0000256" key="4">
    <source>
        <dbReference type="ARBA" id="ARBA00023136"/>
    </source>
</evidence>
<dbReference type="HOGENOM" id="CLU_015553_0_0_10"/>
<protein>
    <submittedName>
        <fullName evidence="8">SusD family</fullName>
    </submittedName>
</protein>
<dbReference type="InterPro" id="IPR033985">
    <property type="entry name" value="SusD-like_N"/>
</dbReference>
<accession>D4IIL3</accession>
<evidence type="ECO:0000313" key="8">
    <source>
        <dbReference type="EMBL" id="CBK62772.1"/>
    </source>
</evidence>
<dbReference type="SUPFAM" id="SSF48452">
    <property type="entry name" value="TPR-like"/>
    <property type="match status" value="1"/>
</dbReference>
<dbReference type="KEGG" id="ash:AL1_00340"/>
<keyword evidence="4" id="KW-0472">Membrane</keyword>
<evidence type="ECO:0000256" key="2">
    <source>
        <dbReference type="ARBA" id="ARBA00006275"/>
    </source>
</evidence>
<proteinExistence type="inferred from homology"/>
<dbReference type="Proteomes" id="UP000008794">
    <property type="component" value="Chromosome"/>
</dbReference>
<evidence type="ECO:0000259" key="7">
    <source>
        <dbReference type="Pfam" id="PF14322"/>
    </source>
</evidence>
<dbReference type="AlphaFoldDB" id="D4IIL3"/>
<gene>
    <name evidence="8" type="ORF">AL1_00340</name>
</gene>
<dbReference type="EMBL" id="FP929032">
    <property type="protein sequence ID" value="CBK62772.1"/>
    <property type="molecule type" value="Genomic_DNA"/>
</dbReference>
<dbReference type="PATRIC" id="fig|717959.3.peg.1920"/>
<keyword evidence="9" id="KW-1185">Reference proteome</keyword>
<feature type="domain" description="SusD-like N-terminal" evidence="7">
    <location>
        <begin position="73"/>
        <end position="218"/>
    </location>
</feature>
<dbReference type="GeneID" id="92756559"/>
<evidence type="ECO:0000256" key="3">
    <source>
        <dbReference type="ARBA" id="ARBA00022729"/>
    </source>
</evidence>
<evidence type="ECO:0000313" key="9">
    <source>
        <dbReference type="Proteomes" id="UP000008794"/>
    </source>
</evidence>
<dbReference type="BioCyc" id="ASHA717959:AL1_RS00110-MONOMER"/>
<evidence type="ECO:0000259" key="6">
    <source>
        <dbReference type="Pfam" id="PF07980"/>
    </source>
</evidence>
<evidence type="ECO:0000256" key="1">
    <source>
        <dbReference type="ARBA" id="ARBA00004442"/>
    </source>
</evidence>